<name>A0ACB5TRW4_AMBMO</name>
<comment type="caution">
    <text evidence="1">The sequence shown here is derived from an EMBL/GenBank/DDBJ whole genome shotgun (WGS) entry which is preliminary data.</text>
</comment>
<proteinExistence type="predicted"/>
<evidence type="ECO:0000313" key="1">
    <source>
        <dbReference type="EMBL" id="GME92632.1"/>
    </source>
</evidence>
<sequence length="70" mass="7883">MVDGFWFSSLKRSNYVELQNQAASPPQVTTQESKTHKTPAGDQPHIEHWNSLEQGQLASCNMPTHFTTNP</sequence>
<dbReference type="EMBL" id="BSXS01008480">
    <property type="protein sequence ID" value="GME92632.1"/>
    <property type="molecule type" value="Genomic_DNA"/>
</dbReference>
<accession>A0ACB5TRW4</accession>
<keyword evidence="2" id="KW-1185">Reference proteome</keyword>
<organism evidence="1 2">
    <name type="scientific">Ambrosiozyma monospora</name>
    <name type="common">Yeast</name>
    <name type="synonym">Endomycopsis monosporus</name>
    <dbReference type="NCBI Taxonomy" id="43982"/>
    <lineage>
        <taxon>Eukaryota</taxon>
        <taxon>Fungi</taxon>
        <taxon>Dikarya</taxon>
        <taxon>Ascomycota</taxon>
        <taxon>Saccharomycotina</taxon>
        <taxon>Pichiomycetes</taxon>
        <taxon>Pichiales</taxon>
        <taxon>Pichiaceae</taxon>
        <taxon>Ambrosiozyma</taxon>
    </lineage>
</organism>
<protein>
    <submittedName>
        <fullName evidence="1">Unnamed protein product</fullName>
    </submittedName>
</protein>
<dbReference type="Proteomes" id="UP001165064">
    <property type="component" value="Unassembled WGS sequence"/>
</dbReference>
<gene>
    <name evidence="1" type="ORF">Amon02_000912000</name>
</gene>
<evidence type="ECO:0000313" key="2">
    <source>
        <dbReference type="Proteomes" id="UP001165064"/>
    </source>
</evidence>
<reference evidence="1" key="1">
    <citation type="submission" date="2023-04" db="EMBL/GenBank/DDBJ databases">
        <title>Ambrosiozyma monospora NBRC 10751.</title>
        <authorList>
            <person name="Ichikawa N."/>
            <person name="Sato H."/>
            <person name="Tonouchi N."/>
        </authorList>
    </citation>
    <scope>NUCLEOTIDE SEQUENCE</scope>
    <source>
        <strain evidence="1">NBRC 10751</strain>
    </source>
</reference>